<dbReference type="Proteomes" id="UP000694005">
    <property type="component" value="Chromosome A01"/>
</dbReference>
<accession>A0A8D9LVG4</accession>
<dbReference type="Gramene" id="A01p24580.2_BraZ1">
    <property type="protein sequence ID" value="A01p24580.2_BraZ1.CDS.1"/>
    <property type="gene ID" value="A01g24580.2_BraZ1"/>
</dbReference>
<keyword evidence="1" id="KW-0812">Transmembrane</keyword>
<proteinExistence type="predicted"/>
<evidence type="ECO:0000313" key="2">
    <source>
        <dbReference type="EMBL" id="CAG7888382.1"/>
    </source>
</evidence>
<gene>
    <name evidence="2" type="ORF">BRAPAZ1V2_A01P24580.2</name>
</gene>
<feature type="transmembrane region" description="Helical" evidence="1">
    <location>
        <begin position="36"/>
        <end position="53"/>
    </location>
</feature>
<dbReference type="AlphaFoldDB" id="A0A8D9LVG4"/>
<evidence type="ECO:0000256" key="1">
    <source>
        <dbReference type="SAM" id="Phobius"/>
    </source>
</evidence>
<organism evidence="2 3">
    <name type="scientific">Brassica campestris</name>
    <name type="common">Field mustard</name>
    <dbReference type="NCBI Taxonomy" id="3711"/>
    <lineage>
        <taxon>Eukaryota</taxon>
        <taxon>Viridiplantae</taxon>
        <taxon>Streptophyta</taxon>
        <taxon>Embryophyta</taxon>
        <taxon>Tracheophyta</taxon>
        <taxon>Spermatophyta</taxon>
        <taxon>Magnoliopsida</taxon>
        <taxon>eudicotyledons</taxon>
        <taxon>Gunneridae</taxon>
        <taxon>Pentapetalae</taxon>
        <taxon>rosids</taxon>
        <taxon>malvids</taxon>
        <taxon>Brassicales</taxon>
        <taxon>Brassicaceae</taxon>
        <taxon>Brassiceae</taxon>
        <taxon>Brassica</taxon>
    </lineage>
</organism>
<protein>
    <submittedName>
        <fullName evidence="2">Uncharacterized protein</fullName>
    </submittedName>
</protein>
<name>A0A8D9LVG4_BRACM</name>
<keyword evidence="1" id="KW-1133">Transmembrane helix</keyword>
<sequence>MWLDKSNLSKTLTLAKKQLESLSVSLLIRKKQSTHSYLYIIIYIVLTSIIKNISYSNYVVVYLFPLLSKLILHKFLFYSLKETTTTHTIKTPKTRILKKANH</sequence>
<feature type="transmembrane region" description="Helical" evidence="1">
    <location>
        <begin position="59"/>
        <end position="80"/>
    </location>
</feature>
<keyword evidence="1" id="KW-0472">Membrane</keyword>
<evidence type="ECO:0000313" key="3">
    <source>
        <dbReference type="Proteomes" id="UP000694005"/>
    </source>
</evidence>
<reference evidence="2 3" key="1">
    <citation type="submission" date="2021-07" db="EMBL/GenBank/DDBJ databases">
        <authorList>
            <consortium name="Genoscope - CEA"/>
            <person name="William W."/>
        </authorList>
    </citation>
    <scope>NUCLEOTIDE SEQUENCE [LARGE SCALE GENOMIC DNA]</scope>
</reference>
<dbReference type="EMBL" id="LS974617">
    <property type="protein sequence ID" value="CAG7888382.1"/>
    <property type="molecule type" value="Genomic_DNA"/>
</dbReference>